<dbReference type="SUPFAM" id="SSF110849">
    <property type="entry name" value="ParB/Sulfiredoxin"/>
    <property type="match status" value="1"/>
</dbReference>
<dbReference type="GO" id="GO:0005694">
    <property type="term" value="C:chromosome"/>
    <property type="evidence" value="ECO:0007669"/>
    <property type="project" value="TreeGrafter"/>
</dbReference>
<organism evidence="3 4">
    <name type="scientific">Methyloceanibacter stevinii</name>
    <dbReference type="NCBI Taxonomy" id="1774970"/>
    <lineage>
        <taxon>Bacteria</taxon>
        <taxon>Pseudomonadati</taxon>
        <taxon>Pseudomonadota</taxon>
        <taxon>Alphaproteobacteria</taxon>
        <taxon>Hyphomicrobiales</taxon>
        <taxon>Hyphomicrobiaceae</taxon>
        <taxon>Methyloceanibacter</taxon>
    </lineage>
</organism>
<dbReference type="NCBIfam" id="TIGR00180">
    <property type="entry name" value="parB_part"/>
    <property type="match status" value="1"/>
</dbReference>
<feature type="domain" description="ParB-like N-terminal" evidence="2">
    <location>
        <begin position="32"/>
        <end position="128"/>
    </location>
</feature>
<comment type="caution">
    <text evidence="3">The sequence shown here is derived from an EMBL/GenBank/DDBJ whole genome shotgun (WGS) entry which is preliminary data.</text>
</comment>
<dbReference type="InterPro" id="IPR050336">
    <property type="entry name" value="Chromosome_partition/occlusion"/>
</dbReference>
<dbReference type="SUPFAM" id="SSF109709">
    <property type="entry name" value="KorB DNA-binding domain-like"/>
    <property type="match status" value="1"/>
</dbReference>
<dbReference type="Gene3D" id="1.10.10.2830">
    <property type="match status" value="1"/>
</dbReference>
<dbReference type="STRING" id="1774970.AUC70_05875"/>
<protein>
    <recommendedName>
        <fullName evidence="2">ParB-like N-terminal domain-containing protein</fullName>
    </recommendedName>
</protein>
<reference evidence="3 4" key="1">
    <citation type="journal article" date="2016" name="Environ. Microbiol.">
        <title>New Methyloceanibacter diversity from North Sea sediments includes methanotroph containing solely the soluble methane monooxygenase.</title>
        <authorList>
            <person name="Vekeman B."/>
            <person name="Kerckhof F.M."/>
            <person name="Cremers G."/>
            <person name="de Vos P."/>
            <person name="Vandamme P."/>
            <person name="Boon N."/>
            <person name="Op den Camp H.J."/>
            <person name="Heylen K."/>
        </authorList>
    </citation>
    <scope>NUCLEOTIDE SEQUENCE [LARGE SCALE GENOMIC DNA]</scope>
    <source>
        <strain evidence="3 4">R-67176</strain>
    </source>
</reference>
<evidence type="ECO:0000313" key="3">
    <source>
        <dbReference type="EMBL" id="ODR95225.1"/>
    </source>
</evidence>
<evidence type="ECO:0000313" key="4">
    <source>
        <dbReference type="Proteomes" id="UP000094172"/>
    </source>
</evidence>
<gene>
    <name evidence="3" type="ORF">AUC70_05875</name>
</gene>
<comment type="similarity">
    <text evidence="1">Belongs to the ParB family.</text>
</comment>
<dbReference type="Proteomes" id="UP000094172">
    <property type="component" value="Unassembled WGS sequence"/>
</dbReference>
<sequence>MSARPSFLRVNEKPLKERRDIMTNKSNETAIQHIPLAKLTPWDGNVRRTGASEGIDELAASIKAHGLLQSLVVRKGKRGKYEVVAGRRRYLALKALLKSGAIGKDYPVACRLADEELDATELSLAENIVRLAMHPADQFEAFRDLMDGGSAIADIAARFGVSEKLVAQRLRLGRVSPVILDAYRKGEINLELVQAFAISDDHAAQERIWSELPDWERYPRTVKRLLTEDEIPSSDKRVRLVGLDTYIELGGPVRRDLFEAEDSGYVLDPELLDRLVLDKLRIAASAVTEEGWRWVEIVSELDYGRLATFERRYAEPAELSDEDQAELDALTAEYDGIVDTDDEDQIERLDAIDSRIDDLTAKALRWTDDVLELAGAIVSVGHGGDIRIERGLVRPEDAPAEDAGSSDVDHDADEPAVKLSARLVEDLSARKSAAISAELAKRPDVALVVVVHALALGSFYTYARGHSCLELSASVPAIGQSLYDADGCIDLNELETVRESWLAKLPQNPGGLWGWCLEQSHEVLLQILAVIAARSIDAVQSKGMAEGASELLHASAVAEALGIEMAGHFTPTADNFFGRISGKAIGAAIAEAKAVTLAPGWSKMKKAELAALAEREIAGSGWLPKPIRLSNSDDLDHGDESPNLKAAC</sequence>
<dbReference type="Gene3D" id="3.90.1530.10">
    <property type="entry name" value="Conserved hypothetical protein from pyrococcus furiosus pfu- 392566-001, ParB domain"/>
    <property type="match status" value="1"/>
</dbReference>
<dbReference type="InterPro" id="IPR036086">
    <property type="entry name" value="ParB/Sulfiredoxin_sf"/>
</dbReference>
<evidence type="ECO:0000259" key="2">
    <source>
        <dbReference type="SMART" id="SM00470"/>
    </source>
</evidence>
<dbReference type="SMART" id="SM00470">
    <property type="entry name" value="ParB"/>
    <property type="match status" value="1"/>
</dbReference>
<dbReference type="Pfam" id="PF02195">
    <property type="entry name" value="ParB_N"/>
    <property type="match status" value="1"/>
</dbReference>
<dbReference type="GO" id="GO:0003677">
    <property type="term" value="F:DNA binding"/>
    <property type="evidence" value="ECO:0007669"/>
    <property type="project" value="InterPro"/>
</dbReference>
<evidence type="ECO:0000256" key="1">
    <source>
        <dbReference type="ARBA" id="ARBA00006295"/>
    </source>
</evidence>
<keyword evidence="4" id="KW-1185">Reference proteome</keyword>
<dbReference type="AlphaFoldDB" id="A0A1E3VNV6"/>
<dbReference type="CDD" id="cd16406">
    <property type="entry name" value="ParB_N_like"/>
    <property type="match status" value="1"/>
</dbReference>
<dbReference type="InterPro" id="IPR004437">
    <property type="entry name" value="ParB/RepB/Spo0J"/>
</dbReference>
<dbReference type="PANTHER" id="PTHR33375">
    <property type="entry name" value="CHROMOSOME-PARTITIONING PROTEIN PARB-RELATED"/>
    <property type="match status" value="1"/>
</dbReference>
<proteinExistence type="inferred from homology"/>
<dbReference type="PANTHER" id="PTHR33375:SF7">
    <property type="entry name" value="CHROMOSOME 2-PARTITIONING PROTEIN PARB-RELATED"/>
    <property type="match status" value="1"/>
</dbReference>
<dbReference type="EMBL" id="LPWE01000011">
    <property type="protein sequence ID" value="ODR95225.1"/>
    <property type="molecule type" value="Genomic_DNA"/>
</dbReference>
<dbReference type="GO" id="GO:0007059">
    <property type="term" value="P:chromosome segregation"/>
    <property type="evidence" value="ECO:0007669"/>
    <property type="project" value="TreeGrafter"/>
</dbReference>
<accession>A0A1E3VNV6</accession>
<name>A0A1E3VNV6_9HYPH</name>
<dbReference type="InterPro" id="IPR003115">
    <property type="entry name" value="ParB_N"/>
</dbReference>